<dbReference type="SUPFAM" id="SSF51556">
    <property type="entry name" value="Metallo-dependent hydrolases"/>
    <property type="match status" value="1"/>
</dbReference>
<feature type="domain" description="Amidohydrolase 3" evidence="3">
    <location>
        <begin position="44"/>
        <end position="157"/>
    </location>
</feature>
<dbReference type="Gene3D" id="3.20.20.140">
    <property type="entry name" value="Metal-dependent hydrolases"/>
    <property type="match status" value="1"/>
</dbReference>
<dbReference type="InterPro" id="IPR050378">
    <property type="entry name" value="Metallo-dep_Hydrolases_sf"/>
</dbReference>
<dbReference type="PATRIC" id="fig|476272.21.peg.3728"/>
<dbReference type="AlphaFoldDB" id="C0CIQ9"/>
<dbReference type="HOGENOM" id="CLU_016107_2_1_9"/>
<comment type="cofactor">
    <cofactor evidence="1">
        <name>Zn(2+)</name>
        <dbReference type="ChEBI" id="CHEBI:29105"/>
    </cofactor>
</comment>
<protein>
    <recommendedName>
        <fullName evidence="6">D-aminoacylase</fullName>
    </recommendedName>
</protein>
<dbReference type="InterPro" id="IPR006680">
    <property type="entry name" value="Amidohydro-rel"/>
</dbReference>
<dbReference type="PANTHER" id="PTHR11647">
    <property type="entry name" value="HYDRANTOINASE/DIHYDROPYRIMIDINASE FAMILY MEMBER"/>
    <property type="match status" value="1"/>
</dbReference>
<dbReference type="GeneID" id="86821911"/>
<evidence type="ECO:0000256" key="1">
    <source>
        <dbReference type="ARBA" id="ARBA00001947"/>
    </source>
</evidence>
<dbReference type="InterPro" id="IPR013108">
    <property type="entry name" value="Amidohydro_3"/>
</dbReference>
<evidence type="ECO:0008006" key="6">
    <source>
        <dbReference type="Google" id="ProtNLM"/>
    </source>
</evidence>
<reference evidence="4 5" key="2">
    <citation type="submission" date="2009-02" db="EMBL/GenBank/DDBJ databases">
        <title>Draft genome sequence of Blautia hydrogenotrophica DSM 10507 (Ruminococcus hydrogenotrophicus DSM 10507).</title>
        <authorList>
            <person name="Sudarsanam P."/>
            <person name="Ley R."/>
            <person name="Guruge J."/>
            <person name="Turnbaugh P.J."/>
            <person name="Mahowald M."/>
            <person name="Liep D."/>
            <person name="Gordon J."/>
        </authorList>
    </citation>
    <scope>NUCLEOTIDE SEQUENCE [LARGE SCALE GENOMIC DNA]</scope>
    <source>
        <strain evidence="5">DSM 10507 / JCM 14656 / S5a33</strain>
    </source>
</reference>
<evidence type="ECO:0000313" key="4">
    <source>
        <dbReference type="EMBL" id="EEG50312.1"/>
    </source>
</evidence>
<evidence type="ECO:0000313" key="5">
    <source>
        <dbReference type="Proteomes" id="UP000003100"/>
    </source>
</evidence>
<accession>C0CIQ9</accession>
<feature type="domain" description="Amidohydrolase-related" evidence="2">
    <location>
        <begin position="348"/>
        <end position="410"/>
    </location>
</feature>
<reference evidence="4 5" key="1">
    <citation type="submission" date="2009-01" db="EMBL/GenBank/DDBJ databases">
        <authorList>
            <person name="Fulton L."/>
            <person name="Clifton S."/>
            <person name="Fulton B."/>
            <person name="Xu J."/>
            <person name="Minx P."/>
            <person name="Pepin K.H."/>
            <person name="Johnson M."/>
            <person name="Bhonagiri V."/>
            <person name="Nash W.E."/>
            <person name="Mardis E.R."/>
            <person name="Wilson R.K."/>
        </authorList>
    </citation>
    <scope>NUCLEOTIDE SEQUENCE [LARGE SCALE GENOMIC DNA]</scope>
    <source>
        <strain evidence="5">DSM 10507 / JCM 14656 / S5a33</strain>
    </source>
</reference>
<dbReference type="InterPro" id="IPR032466">
    <property type="entry name" value="Metal_Hydrolase"/>
</dbReference>
<dbReference type="Pfam" id="PF01979">
    <property type="entry name" value="Amidohydro_1"/>
    <property type="match status" value="1"/>
</dbReference>
<proteinExistence type="predicted"/>
<keyword evidence="5" id="KW-1185">Reference proteome</keyword>
<dbReference type="GO" id="GO:0005829">
    <property type="term" value="C:cytosol"/>
    <property type="evidence" value="ECO:0007669"/>
    <property type="project" value="TreeGrafter"/>
</dbReference>
<dbReference type="Pfam" id="PF07969">
    <property type="entry name" value="Amidohydro_3"/>
    <property type="match status" value="1"/>
</dbReference>
<dbReference type="Proteomes" id="UP000003100">
    <property type="component" value="Unassembled WGS sequence"/>
</dbReference>
<evidence type="ECO:0000259" key="3">
    <source>
        <dbReference type="Pfam" id="PF07969"/>
    </source>
</evidence>
<name>C0CIQ9_BLAHS</name>
<dbReference type="PANTHER" id="PTHR11647:SF1">
    <property type="entry name" value="COLLAPSIN RESPONSE MEDIATOR PROTEIN"/>
    <property type="match status" value="1"/>
</dbReference>
<evidence type="ECO:0000259" key="2">
    <source>
        <dbReference type="Pfam" id="PF01979"/>
    </source>
</evidence>
<dbReference type="RefSeq" id="WP_005946153.1">
    <property type="nucleotide sequence ID" value="NZ_CP136423.1"/>
</dbReference>
<sequence length="449" mass="50337">MLTTAINHGVMVDVLTKTRHQRNIGIQEGKIVQISDRPLEAESVIDANGLTVSPGFIDVHSHVDGDNYAGILSVCQGITTTVGGNCGCSPVDLNAFFREQEEIGFPIHQAMLIGHQTSLRERAGAVDRYRPATKEQVEKMGILAEKALQDGACGVSFGLDYVPGSSLDEVMELARICERYGRICPVHTRLLTDKDMYSLYELFQVARETKVDILISHFVYQYCNGLVQEGLRMVEKARREGLRIQMDSGMYTNWTTYFDTATFDLANIQNNHWHWEQMVVATGKYKGQIMSEELYHHMKKEYPKEAIIFFEGEEQEVYDCLVKPYVMPSTDIGAYAKGEGHPQIAGTFPKYLKEMVRERKLLSLEKAVYKATWMPAQVFGFAQKGEISVGKDADLTLFDAEKICDKADYPHRGAPDARPEGIPYVFVDGVLTVKNGEYTGACSGKIIKK</sequence>
<organism evidence="4 5">
    <name type="scientific">Blautia hydrogenotrophica (strain DSM 10507 / JCM 14656 / S5a33)</name>
    <name type="common">Ruminococcus hydrogenotrophicus</name>
    <dbReference type="NCBI Taxonomy" id="476272"/>
    <lineage>
        <taxon>Bacteria</taxon>
        <taxon>Bacillati</taxon>
        <taxon>Bacillota</taxon>
        <taxon>Clostridia</taxon>
        <taxon>Lachnospirales</taxon>
        <taxon>Lachnospiraceae</taxon>
        <taxon>Blautia</taxon>
    </lineage>
</organism>
<comment type="caution">
    <text evidence="4">The sequence shown here is derived from an EMBL/GenBank/DDBJ whole genome shotgun (WGS) entry which is preliminary data.</text>
</comment>
<dbReference type="InterPro" id="IPR011059">
    <property type="entry name" value="Metal-dep_hydrolase_composite"/>
</dbReference>
<dbReference type="SUPFAM" id="SSF51338">
    <property type="entry name" value="Composite domain of metallo-dependent hydrolases"/>
    <property type="match status" value="1"/>
</dbReference>
<dbReference type="EMBL" id="ACBZ01000027">
    <property type="protein sequence ID" value="EEG50312.1"/>
    <property type="molecule type" value="Genomic_DNA"/>
</dbReference>
<dbReference type="GO" id="GO:0016812">
    <property type="term" value="F:hydrolase activity, acting on carbon-nitrogen (but not peptide) bonds, in cyclic amides"/>
    <property type="evidence" value="ECO:0007669"/>
    <property type="project" value="TreeGrafter"/>
</dbReference>
<gene>
    <name evidence="4" type="ORF">RUMHYD_00723</name>
</gene>
<dbReference type="eggNOG" id="COG3653">
    <property type="taxonomic scope" value="Bacteria"/>
</dbReference>